<proteinExistence type="predicted"/>
<protein>
    <recommendedName>
        <fullName evidence="3">Bacterial Pleckstrin homology domain-containing protein</fullName>
    </recommendedName>
</protein>
<gene>
    <name evidence="1" type="ORF">GCM10009744_44250</name>
</gene>
<dbReference type="EMBL" id="BAAANE010000007">
    <property type="protein sequence ID" value="GAA1648067.1"/>
    <property type="molecule type" value="Genomic_DNA"/>
</dbReference>
<organism evidence="1 2">
    <name type="scientific">Kribbella alba</name>
    <dbReference type="NCBI Taxonomy" id="190197"/>
    <lineage>
        <taxon>Bacteria</taxon>
        <taxon>Bacillati</taxon>
        <taxon>Actinomycetota</taxon>
        <taxon>Actinomycetes</taxon>
        <taxon>Propionibacteriales</taxon>
        <taxon>Kribbellaceae</taxon>
        <taxon>Kribbella</taxon>
    </lineage>
</organism>
<reference evidence="1 2" key="1">
    <citation type="journal article" date="2019" name="Int. J. Syst. Evol. Microbiol.">
        <title>The Global Catalogue of Microorganisms (GCM) 10K type strain sequencing project: providing services to taxonomists for standard genome sequencing and annotation.</title>
        <authorList>
            <consortium name="The Broad Institute Genomics Platform"/>
            <consortium name="The Broad Institute Genome Sequencing Center for Infectious Disease"/>
            <person name="Wu L."/>
            <person name="Ma J."/>
        </authorList>
    </citation>
    <scope>NUCLEOTIDE SEQUENCE [LARGE SCALE GENOMIC DNA]</scope>
    <source>
        <strain evidence="1 2">JCM 14306</strain>
    </source>
</reference>
<comment type="caution">
    <text evidence="1">The sequence shown here is derived from an EMBL/GenBank/DDBJ whole genome shotgun (WGS) entry which is preliminary data.</text>
</comment>
<dbReference type="Proteomes" id="UP001501319">
    <property type="component" value="Unassembled WGS sequence"/>
</dbReference>
<sequence>MVSGALYDDGSVRLDDHAVTLRRYYFPLGASKRIPYGRIEAVGSQQMGLATGKLRLWGTTHPAYWLPLDLSRPRKNTLIVLDVGAKVKPAFSPADPAKVLELLHQRTRSG</sequence>
<keyword evidence="2" id="KW-1185">Reference proteome</keyword>
<accession>A0ABN2FI47</accession>
<name>A0ABN2FI47_9ACTN</name>
<evidence type="ECO:0008006" key="3">
    <source>
        <dbReference type="Google" id="ProtNLM"/>
    </source>
</evidence>
<evidence type="ECO:0000313" key="1">
    <source>
        <dbReference type="EMBL" id="GAA1648067.1"/>
    </source>
</evidence>
<evidence type="ECO:0000313" key="2">
    <source>
        <dbReference type="Proteomes" id="UP001501319"/>
    </source>
</evidence>